<proteinExistence type="predicted"/>
<evidence type="ECO:0000313" key="2">
    <source>
        <dbReference type="Proteomes" id="UP001161257"/>
    </source>
</evidence>
<dbReference type="Proteomes" id="UP001161257">
    <property type="component" value="Unassembled WGS sequence"/>
</dbReference>
<dbReference type="AlphaFoldDB" id="A0AA37RBH2"/>
<reference evidence="1" key="1">
    <citation type="submission" date="2023-01" db="EMBL/GenBank/DDBJ databases">
        <title>Whole-genome sequence of Pseudomonas putida NBRC 14671.</title>
        <authorList>
            <person name="Morohoshi T."/>
            <person name="Someya N."/>
        </authorList>
    </citation>
    <scope>NUCLEOTIDE SEQUENCE</scope>
    <source>
        <strain evidence="1">NBRC 14671</strain>
    </source>
</reference>
<organism evidence="1 2">
    <name type="scientific">Pseudomonas putida</name>
    <name type="common">Arthrobacter siderocapsulatus</name>
    <dbReference type="NCBI Taxonomy" id="303"/>
    <lineage>
        <taxon>Bacteria</taxon>
        <taxon>Pseudomonadati</taxon>
        <taxon>Pseudomonadota</taxon>
        <taxon>Gammaproteobacteria</taxon>
        <taxon>Pseudomonadales</taxon>
        <taxon>Pseudomonadaceae</taxon>
        <taxon>Pseudomonas</taxon>
    </lineage>
</organism>
<comment type="caution">
    <text evidence="1">The sequence shown here is derived from an EMBL/GenBank/DDBJ whole genome shotgun (WGS) entry which is preliminary data.</text>
</comment>
<accession>A0AA37RBH2</accession>
<gene>
    <name evidence="1" type="ORF">PPUN14671_07310</name>
</gene>
<sequence>MTGREYNQGALTLLGDLMKLTPPKSLLNKYERSKSYLESRLNIEMLESLKLYAVTADDQKNIEQLADSLGSIKLHLSKLPRQLIALDLSTDSLLKKETGELSVLHWGNWLLEPAGTYWPLTAHSKLIEYTREAQGTRTDAQSLSSDGTILASYMFSFERHINRRDYQAALNLIPDVLKHAQNLDEQKI</sequence>
<name>A0AA37RBH2_PSEPU</name>
<protein>
    <submittedName>
        <fullName evidence="1">Uncharacterized protein</fullName>
    </submittedName>
</protein>
<evidence type="ECO:0000313" key="1">
    <source>
        <dbReference type="EMBL" id="GLO33898.1"/>
    </source>
</evidence>
<dbReference type="EMBL" id="BSKJ01000001">
    <property type="protein sequence ID" value="GLO33898.1"/>
    <property type="molecule type" value="Genomic_DNA"/>
</dbReference>